<keyword evidence="3" id="KW-1185">Reference proteome</keyword>
<keyword evidence="1" id="KW-0732">Signal</keyword>
<evidence type="ECO:0000313" key="3">
    <source>
        <dbReference type="Proteomes" id="UP001501725"/>
    </source>
</evidence>
<dbReference type="RefSeq" id="WP_345257190.1">
    <property type="nucleotide sequence ID" value="NZ_BAABGY010000011.1"/>
</dbReference>
<evidence type="ECO:0008006" key="4">
    <source>
        <dbReference type="Google" id="ProtNLM"/>
    </source>
</evidence>
<dbReference type="Pfam" id="PF18950">
    <property type="entry name" value="DUF5694"/>
    <property type="match status" value="1"/>
</dbReference>
<evidence type="ECO:0000313" key="2">
    <source>
        <dbReference type="EMBL" id="GAA4338994.1"/>
    </source>
</evidence>
<dbReference type="EMBL" id="BAABGY010000011">
    <property type="protein sequence ID" value="GAA4338994.1"/>
    <property type="molecule type" value="Genomic_DNA"/>
</dbReference>
<sequence>MKSYYASLLALFLLAGTAGAQKINWKKLDALQPDSVLRTGERPPTKVLLLGTFHFNYPNLDGHKTDSSKFIDVLSPVRQRELEELAGVIARFRPTRIYIESSRQAYHDSLFAAYRAGRYTLGRNEIYQVGYRVARQHNLPGVYAVDAGNLMMDYRKSIRKIDSLWNYNVPVDTLRDRYWGARYKAYYTAGDSVQATLTLLENFLVMAQPAVLRRMHGAYLTSGFNTQGTDGPDLLSIWWYNRNLRIFNRILQTKPTGEDRILVLFGNGHMPILKHCFESSPEFEVVELRALTHPRPFPKGRE</sequence>
<proteinExistence type="predicted"/>
<name>A0ABP8HGD7_9BACT</name>
<protein>
    <recommendedName>
        <fullName evidence="4">TraB/GumN family protein</fullName>
    </recommendedName>
</protein>
<comment type="caution">
    <text evidence="2">The sequence shown here is derived from an EMBL/GenBank/DDBJ whole genome shotgun (WGS) entry which is preliminary data.</text>
</comment>
<accession>A0ABP8HGD7</accession>
<evidence type="ECO:0000256" key="1">
    <source>
        <dbReference type="SAM" id="SignalP"/>
    </source>
</evidence>
<organism evidence="2 3">
    <name type="scientific">Flaviaesturariibacter amylovorans</name>
    <dbReference type="NCBI Taxonomy" id="1084520"/>
    <lineage>
        <taxon>Bacteria</taxon>
        <taxon>Pseudomonadati</taxon>
        <taxon>Bacteroidota</taxon>
        <taxon>Chitinophagia</taxon>
        <taxon>Chitinophagales</taxon>
        <taxon>Chitinophagaceae</taxon>
        <taxon>Flaviaestuariibacter</taxon>
    </lineage>
</organism>
<reference evidence="3" key="1">
    <citation type="journal article" date="2019" name="Int. J. Syst. Evol. Microbiol.">
        <title>The Global Catalogue of Microorganisms (GCM) 10K type strain sequencing project: providing services to taxonomists for standard genome sequencing and annotation.</title>
        <authorList>
            <consortium name="The Broad Institute Genomics Platform"/>
            <consortium name="The Broad Institute Genome Sequencing Center for Infectious Disease"/>
            <person name="Wu L."/>
            <person name="Ma J."/>
        </authorList>
    </citation>
    <scope>NUCLEOTIDE SEQUENCE [LARGE SCALE GENOMIC DNA]</scope>
    <source>
        <strain evidence="3">JCM 17919</strain>
    </source>
</reference>
<dbReference type="Proteomes" id="UP001501725">
    <property type="component" value="Unassembled WGS sequence"/>
</dbReference>
<gene>
    <name evidence="2" type="ORF">GCM10023184_35820</name>
</gene>
<feature type="signal peptide" evidence="1">
    <location>
        <begin position="1"/>
        <end position="20"/>
    </location>
</feature>
<dbReference type="InterPro" id="IPR043749">
    <property type="entry name" value="DUF5694"/>
</dbReference>
<feature type="chain" id="PRO_5047241007" description="TraB/GumN family protein" evidence="1">
    <location>
        <begin position="21"/>
        <end position="302"/>
    </location>
</feature>